<proteinExistence type="predicted"/>
<dbReference type="EMBL" id="LVHI01000016">
    <property type="protein sequence ID" value="OAK53700.1"/>
    <property type="molecule type" value="Genomic_DNA"/>
</dbReference>
<accession>A0A177YEE3</accession>
<evidence type="ECO:0000256" key="1">
    <source>
        <dbReference type="SAM" id="MobiDB-lite"/>
    </source>
</evidence>
<evidence type="ECO:0000313" key="3">
    <source>
        <dbReference type="Proteomes" id="UP000077519"/>
    </source>
</evidence>
<organism evidence="2 3">
    <name type="scientific">Rhodococcoides kyotonense</name>
    <dbReference type="NCBI Taxonomy" id="398843"/>
    <lineage>
        <taxon>Bacteria</taxon>
        <taxon>Bacillati</taxon>
        <taxon>Actinomycetota</taxon>
        <taxon>Actinomycetes</taxon>
        <taxon>Mycobacteriales</taxon>
        <taxon>Nocardiaceae</taxon>
        <taxon>Rhodococcoides</taxon>
    </lineage>
</organism>
<dbReference type="RefSeq" id="WP_068426988.1">
    <property type="nucleotide sequence ID" value="NZ_LVHI01000016.1"/>
</dbReference>
<protein>
    <submittedName>
        <fullName evidence="2">Uncharacterized protein</fullName>
    </submittedName>
</protein>
<evidence type="ECO:0000313" key="2">
    <source>
        <dbReference type="EMBL" id="OAK53700.1"/>
    </source>
</evidence>
<gene>
    <name evidence="2" type="ORF">A3K89_22445</name>
</gene>
<comment type="caution">
    <text evidence="2">The sequence shown here is derived from an EMBL/GenBank/DDBJ whole genome shotgun (WGS) entry which is preliminary data.</text>
</comment>
<reference evidence="2 3" key="1">
    <citation type="submission" date="2016-03" db="EMBL/GenBank/DDBJ databases">
        <title>Genome sequence of Rhodococcus kyotonensis KB10.</title>
        <authorList>
            <person name="Jeong H."/>
            <person name="Hong C.E."/>
            <person name="Jo S.H."/>
            <person name="Park J.M."/>
        </authorList>
    </citation>
    <scope>NUCLEOTIDE SEQUENCE [LARGE SCALE GENOMIC DNA]</scope>
    <source>
        <strain evidence="2 3">KB10</strain>
    </source>
</reference>
<dbReference type="AlphaFoldDB" id="A0A177YEE3"/>
<keyword evidence="3" id="KW-1185">Reference proteome</keyword>
<dbReference type="Proteomes" id="UP000077519">
    <property type="component" value="Unassembled WGS sequence"/>
</dbReference>
<sequence>MTLADARPTVTADATEPEPSLTQGQLDMMRAFFCYEFEVARLERSSLPEATPDAVGEWIEALEMSGFFVSSEIRAMAQAWLAEPESLVALLVGDFDEVAARRDTALADDAAPDVAASPSYLRAS</sequence>
<feature type="region of interest" description="Disordered" evidence="1">
    <location>
        <begin position="1"/>
        <end position="21"/>
    </location>
</feature>
<name>A0A177YEE3_9NOCA</name>